<dbReference type="GO" id="GO:0016773">
    <property type="term" value="F:phosphotransferase activity, alcohol group as acceptor"/>
    <property type="evidence" value="ECO:0007669"/>
    <property type="project" value="InterPro"/>
</dbReference>
<organism evidence="8 9">
    <name type="scientific">Kribbella kalugense</name>
    <dbReference type="NCBI Taxonomy" id="2512221"/>
    <lineage>
        <taxon>Bacteria</taxon>
        <taxon>Bacillati</taxon>
        <taxon>Actinomycetota</taxon>
        <taxon>Actinomycetes</taxon>
        <taxon>Propionibacteriales</taxon>
        <taxon>Kribbellaceae</taxon>
        <taxon>Kribbella</taxon>
    </lineage>
</organism>
<dbReference type="PIRSF" id="PIRSF000538">
    <property type="entry name" value="GlpK"/>
    <property type="match status" value="1"/>
</dbReference>
<evidence type="ECO:0000256" key="2">
    <source>
        <dbReference type="ARBA" id="ARBA00022629"/>
    </source>
</evidence>
<accession>A0A4R7ZG64</accession>
<dbReference type="SUPFAM" id="SSF53067">
    <property type="entry name" value="Actin-like ATPase domain"/>
    <property type="match status" value="3"/>
</dbReference>
<comment type="similarity">
    <text evidence="1">Belongs to the FGGY kinase family.</text>
</comment>
<dbReference type="Pfam" id="PF00370">
    <property type="entry name" value="FGGY_N"/>
    <property type="match status" value="1"/>
</dbReference>
<proteinExistence type="inferred from homology"/>
<gene>
    <name evidence="8" type="ORF">EV650_6783</name>
</gene>
<dbReference type="OrthoDB" id="9805576at2"/>
<dbReference type="InterPro" id="IPR018484">
    <property type="entry name" value="FGGY_N"/>
</dbReference>
<evidence type="ECO:0000256" key="4">
    <source>
        <dbReference type="ARBA" id="ARBA00022777"/>
    </source>
</evidence>
<dbReference type="GO" id="GO:0042732">
    <property type="term" value="P:D-xylose metabolic process"/>
    <property type="evidence" value="ECO:0007669"/>
    <property type="project" value="UniProtKB-KW"/>
</dbReference>
<feature type="domain" description="Carbohydrate kinase FGGY C-terminal" evidence="7">
    <location>
        <begin position="272"/>
        <end position="454"/>
    </location>
</feature>
<evidence type="ECO:0000259" key="7">
    <source>
        <dbReference type="Pfam" id="PF02782"/>
    </source>
</evidence>
<dbReference type="InterPro" id="IPR050406">
    <property type="entry name" value="FGGY_Carb_Kinase"/>
</dbReference>
<keyword evidence="2" id="KW-0119">Carbohydrate metabolism</keyword>
<dbReference type="PROSITE" id="PS00933">
    <property type="entry name" value="FGGY_KINASES_1"/>
    <property type="match status" value="1"/>
</dbReference>
<reference evidence="8 9" key="1">
    <citation type="submission" date="2019-03" db="EMBL/GenBank/DDBJ databases">
        <title>Genomic Encyclopedia of Type Strains, Phase III (KMG-III): the genomes of soil and plant-associated and newly described type strains.</title>
        <authorList>
            <person name="Whitman W."/>
        </authorList>
    </citation>
    <scope>NUCLEOTIDE SEQUENCE [LARGE SCALE GENOMIC DNA]</scope>
    <source>
        <strain evidence="8 9">VKM Ac-2570</strain>
    </source>
</reference>
<dbReference type="InterPro" id="IPR018483">
    <property type="entry name" value="Carb_kinase_FGGY_CS"/>
</dbReference>
<comment type="caution">
    <text evidence="8">The sequence shown here is derived from an EMBL/GenBank/DDBJ whole genome shotgun (WGS) entry which is preliminary data.</text>
</comment>
<evidence type="ECO:0000259" key="6">
    <source>
        <dbReference type="Pfam" id="PF00370"/>
    </source>
</evidence>
<dbReference type="Pfam" id="PF02782">
    <property type="entry name" value="FGGY_C"/>
    <property type="match status" value="1"/>
</dbReference>
<evidence type="ECO:0000256" key="5">
    <source>
        <dbReference type="SAM" id="MobiDB-lite"/>
    </source>
</evidence>
<dbReference type="Proteomes" id="UP000295447">
    <property type="component" value="Unassembled WGS sequence"/>
</dbReference>
<evidence type="ECO:0000313" key="9">
    <source>
        <dbReference type="Proteomes" id="UP000295447"/>
    </source>
</evidence>
<name>A0A4R7ZG64_9ACTN</name>
<feature type="region of interest" description="Disordered" evidence="5">
    <location>
        <begin position="138"/>
        <end position="160"/>
    </location>
</feature>
<keyword evidence="2" id="KW-0859">Xylose metabolism</keyword>
<dbReference type="InterPro" id="IPR018485">
    <property type="entry name" value="FGGY_C"/>
</dbReference>
<dbReference type="RefSeq" id="WP_134123177.1">
    <property type="nucleotide sequence ID" value="NZ_SODF01000003.1"/>
</dbReference>
<evidence type="ECO:0000256" key="1">
    <source>
        <dbReference type="ARBA" id="ARBA00009156"/>
    </source>
</evidence>
<keyword evidence="4 8" id="KW-0418">Kinase</keyword>
<dbReference type="AlphaFoldDB" id="A0A4R7ZG64"/>
<dbReference type="Gene3D" id="3.30.420.40">
    <property type="match status" value="2"/>
</dbReference>
<keyword evidence="9" id="KW-1185">Reference proteome</keyword>
<dbReference type="GO" id="GO:0016301">
    <property type="term" value="F:kinase activity"/>
    <property type="evidence" value="ECO:0007669"/>
    <property type="project" value="UniProtKB-KW"/>
</dbReference>
<evidence type="ECO:0000313" key="8">
    <source>
        <dbReference type="EMBL" id="TDW15301.1"/>
    </source>
</evidence>
<feature type="domain" description="Carbohydrate kinase FGGY N-terminal" evidence="6">
    <location>
        <begin position="7"/>
        <end position="137"/>
    </location>
</feature>
<dbReference type="EMBL" id="SODF01000003">
    <property type="protein sequence ID" value="TDW15301.1"/>
    <property type="molecule type" value="Genomic_DNA"/>
</dbReference>
<dbReference type="PANTHER" id="PTHR43095:SF5">
    <property type="entry name" value="XYLULOSE KINASE"/>
    <property type="match status" value="1"/>
</dbReference>
<dbReference type="InterPro" id="IPR000577">
    <property type="entry name" value="Carb_kinase_FGGY"/>
</dbReference>
<dbReference type="InterPro" id="IPR043129">
    <property type="entry name" value="ATPase_NBD"/>
</dbReference>
<evidence type="ECO:0000256" key="3">
    <source>
        <dbReference type="ARBA" id="ARBA00022679"/>
    </source>
</evidence>
<dbReference type="PANTHER" id="PTHR43095">
    <property type="entry name" value="SUGAR KINASE"/>
    <property type="match status" value="1"/>
</dbReference>
<sequence>MTELRLVAGVDCSTQATKVLVCDAETGAVVREGRAPHPDATQVDPAEWWKAWEHASDGLLDGVEAIAVGGQQHGMVLLDDSGEVVHPAVLWNDTSSADATVELIAELGGAEAWAEAIGSVPVPSFTVTKLRWLRDEAARGESKPAGGAAHGAADTDAVRREAAMRREAALRAAAVVLPHDWMTQKLAADRRGIDGITTDRGDASGTGWWSPATNSYRPDLVELAFGRSLKLPRVAAPAEIVGQTAFGAALAAGTGDNAAAALGLDLQPGDVAVSLGTSGTAFARSTHPTADPTGLVAGFADATGEYLPLVCTLNAARVMSATAQMLGLDLAAFDEAAITSPGSDGLVLLPFLDGERTPDLPHSTGLIYGLTRATMQPATMARAAVEGLLCGLADAVDALRAQGLPVHRVLLLGGGARSRAVQALAPALLGAEVVLPEPAEYVALGAAHQAAWALSGANTPPTWQVPLGKPEPPITLNPEKIRANYEQILTNTRPLLSHPYNR</sequence>
<keyword evidence="3" id="KW-0808">Transferase</keyword>
<protein>
    <submittedName>
        <fullName evidence="8">Xylulokinase</fullName>
    </submittedName>
</protein>